<evidence type="ECO:0000256" key="1">
    <source>
        <dbReference type="SAM" id="MobiDB-lite"/>
    </source>
</evidence>
<comment type="caution">
    <text evidence="2">The sequence shown here is derived from an EMBL/GenBank/DDBJ whole genome shotgun (WGS) entry which is preliminary data.</text>
</comment>
<evidence type="ECO:0000313" key="3">
    <source>
        <dbReference type="Proteomes" id="UP000602510"/>
    </source>
</evidence>
<gene>
    <name evidence="2" type="ORF">GN244_ATG07262</name>
</gene>
<name>A0A833S4X4_PHYIN</name>
<organism evidence="2 3">
    <name type="scientific">Phytophthora infestans</name>
    <name type="common">Potato late blight agent</name>
    <name type="synonym">Botrytis infestans</name>
    <dbReference type="NCBI Taxonomy" id="4787"/>
    <lineage>
        <taxon>Eukaryota</taxon>
        <taxon>Sar</taxon>
        <taxon>Stramenopiles</taxon>
        <taxon>Oomycota</taxon>
        <taxon>Peronosporomycetes</taxon>
        <taxon>Peronosporales</taxon>
        <taxon>Peronosporaceae</taxon>
        <taxon>Phytophthora</taxon>
    </lineage>
</organism>
<sequence length="180" mass="19851">MALDDDVPVYPGHGNPRKGRSRETPTPPRQQQAEAKGVIIRSVSLVAQEDVGPSQLDEEDKEVSHGDTHDLDYEADIVSDNLKSSAEDADDDSEKTVVDTKEINLFVKHVEMKVSLLDFQPMGCQLFSCRTSTPIRARNKRIETEQYKAKATSKKSVTVKKNGSEALTRQLTDGSLPPAT</sequence>
<dbReference type="EMBL" id="WSZM01000139">
    <property type="protein sequence ID" value="KAF4040587.1"/>
    <property type="molecule type" value="Genomic_DNA"/>
</dbReference>
<feature type="region of interest" description="Disordered" evidence="1">
    <location>
        <begin position="1"/>
        <end position="74"/>
    </location>
</feature>
<dbReference type="AlphaFoldDB" id="A0A833S4X4"/>
<feature type="compositionally biased region" description="Basic and acidic residues" evidence="1">
    <location>
        <begin position="62"/>
        <end position="72"/>
    </location>
</feature>
<proteinExistence type="predicted"/>
<accession>A0A833S4X4</accession>
<keyword evidence="3" id="KW-1185">Reference proteome</keyword>
<dbReference type="Proteomes" id="UP000602510">
    <property type="component" value="Unassembled WGS sequence"/>
</dbReference>
<evidence type="ECO:0000313" key="2">
    <source>
        <dbReference type="EMBL" id="KAF4040587.1"/>
    </source>
</evidence>
<feature type="region of interest" description="Disordered" evidence="1">
    <location>
        <begin position="146"/>
        <end position="180"/>
    </location>
</feature>
<reference evidence="2" key="1">
    <citation type="submission" date="2020-04" db="EMBL/GenBank/DDBJ databases">
        <title>Hybrid Assembly of Korean Phytophthora infestans isolates.</title>
        <authorList>
            <person name="Prokchorchik M."/>
            <person name="Lee Y."/>
            <person name="Seo J."/>
            <person name="Cho J.-H."/>
            <person name="Park Y.-E."/>
            <person name="Jang D.-C."/>
            <person name="Im J.-S."/>
            <person name="Choi J.-G."/>
            <person name="Park H.-J."/>
            <person name="Lee G.-B."/>
            <person name="Lee Y.-G."/>
            <person name="Hong S.-Y."/>
            <person name="Cho K."/>
            <person name="Sohn K.H."/>
        </authorList>
    </citation>
    <scope>NUCLEOTIDE SEQUENCE</scope>
    <source>
        <strain evidence="2">KR_1_A1</strain>
    </source>
</reference>
<protein>
    <submittedName>
        <fullName evidence="2">Uncharacterized protein</fullName>
    </submittedName>
</protein>